<dbReference type="InterPro" id="IPR017896">
    <property type="entry name" value="4Fe4S_Fe-S-bd"/>
</dbReference>
<dbReference type="SUPFAM" id="SSF55469">
    <property type="entry name" value="FMN-dependent nitroreductase-like"/>
    <property type="match status" value="1"/>
</dbReference>
<dbReference type="InterPro" id="IPR000415">
    <property type="entry name" value="Nitroreductase-like"/>
</dbReference>
<evidence type="ECO:0000259" key="6">
    <source>
        <dbReference type="PROSITE" id="PS51379"/>
    </source>
</evidence>
<proteinExistence type="inferred from homology"/>
<dbReference type="AlphaFoldDB" id="A0A941F2C9"/>
<dbReference type="RefSeq" id="WP_212187999.1">
    <property type="nucleotide sequence ID" value="NZ_JAGTAR010000001.1"/>
</dbReference>
<sequence>MLDFKIDEAKCTQCGLCSKECPTLIIDGKNGIPAIKEGKEKNCIRCQHCLAICPTGALSIFGKNPEDSIPVTSQIPSSDDMERLILTRRSVRKFKQEEVKTETIEQLLKSASHAPTGHNKNQVLLSLTHTREEMDKVRNIVYDAIKKANEKAPLEGSLSMYAAIQKMWETKGIDLIFRDAPHLIIATAPEKNSNGVADCVISLSYFELLANTMGIGTLWNGFLKAVMEQIATELKAAFGIPDDHRIGYIMVYGLPAVKYARSIQSDGLNLNEIKL</sequence>
<feature type="domain" description="4Fe-4S ferredoxin-type" evidence="6">
    <location>
        <begin position="33"/>
        <end position="63"/>
    </location>
</feature>
<dbReference type="SUPFAM" id="SSF54862">
    <property type="entry name" value="4Fe-4S ferredoxins"/>
    <property type="match status" value="1"/>
</dbReference>
<evidence type="ECO:0000313" key="8">
    <source>
        <dbReference type="Proteomes" id="UP000679220"/>
    </source>
</evidence>
<keyword evidence="5" id="KW-0411">Iron-sulfur</keyword>
<evidence type="ECO:0000313" key="7">
    <source>
        <dbReference type="EMBL" id="MBR8534095.1"/>
    </source>
</evidence>
<protein>
    <submittedName>
        <fullName evidence="7">Nitroreductase family protein</fullName>
    </submittedName>
</protein>
<dbReference type="GO" id="GO:0051536">
    <property type="term" value="F:iron-sulfur cluster binding"/>
    <property type="evidence" value="ECO:0007669"/>
    <property type="project" value="UniProtKB-KW"/>
</dbReference>
<dbReference type="Pfam" id="PF13237">
    <property type="entry name" value="Fer4_10"/>
    <property type="match status" value="1"/>
</dbReference>
<dbReference type="Proteomes" id="UP000679220">
    <property type="component" value="Unassembled WGS sequence"/>
</dbReference>
<keyword evidence="2" id="KW-0479">Metal-binding</keyword>
<keyword evidence="3" id="KW-0560">Oxidoreductase</keyword>
<name>A0A941F2C9_9BACT</name>
<dbReference type="InterPro" id="IPR029479">
    <property type="entry name" value="Nitroreductase"/>
</dbReference>
<evidence type="ECO:0000256" key="3">
    <source>
        <dbReference type="ARBA" id="ARBA00023002"/>
    </source>
</evidence>
<dbReference type="GO" id="GO:0016491">
    <property type="term" value="F:oxidoreductase activity"/>
    <property type="evidence" value="ECO:0007669"/>
    <property type="project" value="UniProtKB-KW"/>
</dbReference>
<evidence type="ECO:0000256" key="4">
    <source>
        <dbReference type="ARBA" id="ARBA00023004"/>
    </source>
</evidence>
<dbReference type="InterPro" id="IPR017900">
    <property type="entry name" value="4Fe4S_Fe_S_CS"/>
</dbReference>
<comment type="similarity">
    <text evidence="1">Belongs to the nitroreductase family.</text>
</comment>
<gene>
    <name evidence="7" type="ORF">KDU71_00855</name>
</gene>
<reference evidence="7" key="2">
    <citation type="submission" date="2021-04" db="EMBL/GenBank/DDBJ databases">
        <authorList>
            <person name="Zhang T."/>
            <person name="Zhang Y."/>
            <person name="Lu D."/>
            <person name="Zuo D."/>
            <person name="Du Z."/>
        </authorList>
    </citation>
    <scope>NUCLEOTIDE SEQUENCE</scope>
    <source>
        <strain evidence="7">JR1</strain>
    </source>
</reference>
<dbReference type="PROSITE" id="PS00198">
    <property type="entry name" value="4FE4S_FER_1"/>
    <property type="match status" value="2"/>
</dbReference>
<evidence type="ECO:0000256" key="5">
    <source>
        <dbReference type="ARBA" id="ARBA00023014"/>
    </source>
</evidence>
<dbReference type="Gene3D" id="3.40.109.10">
    <property type="entry name" value="NADH Oxidase"/>
    <property type="match status" value="1"/>
</dbReference>
<dbReference type="PANTHER" id="PTHR43673">
    <property type="entry name" value="NAD(P)H NITROREDUCTASE YDGI-RELATED"/>
    <property type="match status" value="1"/>
</dbReference>
<dbReference type="PANTHER" id="PTHR43673:SF10">
    <property type="entry name" value="NADH DEHYDROGENASE_NAD(P)H NITROREDUCTASE XCC3605-RELATED"/>
    <property type="match status" value="1"/>
</dbReference>
<comment type="caution">
    <text evidence="7">The sequence shown here is derived from an EMBL/GenBank/DDBJ whole genome shotgun (WGS) entry which is preliminary data.</text>
</comment>
<organism evidence="7 8">
    <name type="scientific">Carboxylicivirga sediminis</name>
    <dbReference type="NCBI Taxonomy" id="2006564"/>
    <lineage>
        <taxon>Bacteria</taxon>
        <taxon>Pseudomonadati</taxon>
        <taxon>Bacteroidota</taxon>
        <taxon>Bacteroidia</taxon>
        <taxon>Marinilabiliales</taxon>
        <taxon>Marinilabiliaceae</taxon>
        <taxon>Carboxylicivirga</taxon>
    </lineage>
</organism>
<dbReference type="GO" id="GO:0046872">
    <property type="term" value="F:metal ion binding"/>
    <property type="evidence" value="ECO:0007669"/>
    <property type="project" value="UniProtKB-KW"/>
</dbReference>
<dbReference type="PROSITE" id="PS51379">
    <property type="entry name" value="4FE4S_FER_2"/>
    <property type="match status" value="2"/>
</dbReference>
<evidence type="ECO:0000256" key="2">
    <source>
        <dbReference type="ARBA" id="ARBA00022723"/>
    </source>
</evidence>
<keyword evidence="8" id="KW-1185">Reference proteome</keyword>
<evidence type="ECO:0000256" key="1">
    <source>
        <dbReference type="ARBA" id="ARBA00007118"/>
    </source>
</evidence>
<keyword evidence="4" id="KW-0408">Iron</keyword>
<reference evidence="7" key="1">
    <citation type="journal article" date="2018" name="Int. J. Syst. Evol. Microbiol.">
        <title>Carboxylicivirga sediminis sp. nov., isolated from coastal sediment.</title>
        <authorList>
            <person name="Wang F.Q."/>
            <person name="Ren L.H."/>
            <person name="Zou R.J."/>
            <person name="Sun Y.Z."/>
            <person name="Liu X.J."/>
            <person name="Jiang F."/>
            <person name="Liu L.J."/>
        </authorList>
    </citation>
    <scope>NUCLEOTIDE SEQUENCE</scope>
    <source>
        <strain evidence="7">JR1</strain>
    </source>
</reference>
<accession>A0A941F2C9</accession>
<dbReference type="CDD" id="cd02143">
    <property type="entry name" value="nitroreductase_FeS-like"/>
    <property type="match status" value="1"/>
</dbReference>
<dbReference type="EMBL" id="JAGTAR010000001">
    <property type="protein sequence ID" value="MBR8534095.1"/>
    <property type="molecule type" value="Genomic_DNA"/>
</dbReference>
<feature type="domain" description="4Fe-4S ferredoxin-type" evidence="6">
    <location>
        <begin position="2"/>
        <end position="31"/>
    </location>
</feature>
<dbReference type="Pfam" id="PF00881">
    <property type="entry name" value="Nitroreductase"/>
    <property type="match status" value="1"/>
</dbReference>
<dbReference type="Gene3D" id="3.30.70.20">
    <property type="match status" value="1"/>
</dbReference>